<name>A0A432XBG2_9GAMM</name>
<feature type="transmembrane region" description="Helical" evidence="1">
    <location>
        <begin position="42"/>
        <end position="60"/>
    </location>
</feature>
<dbReference type="Proteomes" id="UP000286678">
    <property type="component" value="Unassembled WGS sequence"/>
</dbReference>
<gene>
    <name evidence="2" type="ORF">CWE21_12935</name>
</gene>
<accession>A0A432XBG2</accession>
<dbReference type="RefSeq" id="WP_126834857.1">
    <property type="nucleotide sequence ID" value="NZ_PIPT01000012.1"/>
</dbReference>
<organism evidence="2 3">
    <name type="scientific">Pseudidiomarina aquimaris</name>
    <dbReference type="NCBI Taxonomy" id="641841"/>
    <lineage>
        <taxon>Bacteria</taxon>
        <taxon>Pseudomonadati</taxon>
        <taxon>Pseudomonadota</taxon>
        <taxon>Gammaproteobacteria</taxon>
        <taxon>Alteromonadales</taxon>
        <taxon>Idiomarinaceae</taxon>
        <taxon>Pseudidiomarina</taxon>
    </lineage>
</organism>
<evidence type="ECO:0000256" key="1">
    <source>
        <dbReference type="SAM" id="Phobius"/>
    </source>
</evidence>
<keyword evidence="3" id="KW-1185">Reference proteome</keyword>
<dbReference type="EMBL" id="PIPT01000012">
    <property type="protein sequence ID" value="RUO45907.1"/>
    <property type="molecule type" value="Genomic_DNA"/>
</dbReference>
<keyword evidence="1" id="KW-1133">Transmembrane helix</keyword>
<dbReference type="OrthoDB" id="6240921at2"/>
<proteinExistence type="predicted"/>
<reference evidence="3" key="1">
    <citation type="journal article" date="2018" name="Front. Microbiol.">
        <title>Genome-Based Analysis Reveals the Taxonomy and Diversity of the Family Idiomarinaceae.</title>
        <authorList>
            <person name="Liu Y."/>
            <person name="Lai Q."/>
            <person name="Shao Z."/>
        </authorList>
    </citation>
    <scope>NUCLEOTIDE SEQUENCE [LARGE SCALE GENOMIC DNA]</scope>
    <source>
        <strain evidence="3">SW15</strain>
    </source>
</reference>
<protein>
    <submittedName>
        <fullName evidence="2">Uncharacterized protein</fullName>
    </submittedName>
</protein>
<evidence type="ECO:0000313" key="3">
    <source>
        <dbReference type="Proteomes" id="UP000286678"/>
    </source>
</evidence>
<feature type="transmembrane region" description="Helical" evidence="1">
    <location>
        <begin position="12"/>
        <end position="30"/>
    </location>
</feature>
<comment type="caution">
    <text evidence="2">The sequence shown here is derived from an EMBL/GenBank/DDBJ whole genome shotgun (WGS) entry which is preliminary data.</text>
</comment>
<evidence type="ECO:0000313" key="2">
    <source>
        <dbReference type="EMBL" id="RUO45907.1"/>
    </source>
</evidence>
<sequence>MLNRSNQGQANVEVLVVALGLFAIILVPVTAEEQTVLELIELIVTSWMFIFSVTWQQFLLHPWAA</sequence>
<keyword evidence="1" id="KW-0812">Transmembrane</keyword>
<dbReference type="AlphaFoldDB" id="A0A432XBG2"/>
<keyword evidence="1" id="KW-0472">Membrane</keyword>